<organism evidence="2 3">
    <name type="scientific">Armillaria novae-zelandiae</name>
    <dbReference type="NCBI Taxonomy" id="153914"/>
    <lineage>
        <taxon>Eukaryota</taxon>
        <taxon>Fungi</taxon>
        <taxon>Dikarya</taxon>
        <taxon>Basidiomycota</taxon>
        <taxon>Agaricomycotina</taxon>
        <taxon>Agaricomycetes</taxon>
        <taxon>Agaricomycetidae</taxon>
        <taxon>Agaricales</taxon>
        <taxon>Marasmiineae</taxon>
        <taxon>Physalacriaceae</taxon>
        <taxon>Armillaria</taxon>
    </lineage>
</organism>
<dbReference type="Proteomes" id="UP001175227">
    <property type="component" value="Unassembled WGS sequence"/>
</dbReference>
<feature type="region of interest" description="Disordered" evidence="1">
    <location>
        <begin position="1"/>
        <end position="39"/>
    </location>
</feature>
<feature type="region of interest" description="Disordered" evidence="1">
    <location>
        <begin position="187"/>
        <end position="206"/>
    </location>
</feature>
<dbReference type="EMBL" id="JAUEPR010000020">
    <property type="protein sequence ID" value="KAK0476464.1"/>
    <property type="molecule type" value="Genomic_DNA"/>
</dbReference>
<sequence length="206" mass="23671">MSTILHRREVHHQDSIYKRPQEGRRRRKSRSVTPGPNARHHELFAIHLDIDAHAGDCHTYRTIPRKHMNRRVLHIKNMVKRSALRKRGCERVWTSTTTTDDMVSLCVSGGSSNRKGWELPPVSLSTSSERHARREGAAITFWMRDVEHGIGAERARTRLHWCFPPCHSTLSLLIRLRLTYATQMAQTTSSPNPLSSHSLTISWLST</sequence>
<gene>
    <name evidence="2" type="ORF">IW261DRAFT_1491353</name>
</gene>
<keyword evidence="3" id="KW-1185">Reference proteome</keyword>
<protein>
    <submittedName>
        <fullName evidence="2">Uncharacterized protein</fullName>
    </submittedName>
</protein>
<evidence type="ECO:0000256" key="1">
    <source>
        <dbReference type="SAM" id="MobiDB-lite"/>
    </source>
</evidence>
<evidence type="ECO:0000313" key="2">
    <source>
        <dbReference type="EMBL" id="KAK0476464.1"/>
    </source>
</evidence>
<feature type="compositionally biased region" description="Basic and acidic residues" evidence="1">
    <location>
        <begin position="11"/>
        <end position="23"/>
    </location>
</feature>
<comment type="caution">
    <text evidence="2">The sequence shown here is derived from an EMBL/GenBank/DDBJ whole genome shotgun (WGS) entry which is preliminary data.</text>
</comment>
<name>A0AA39P3F2_9AGAR</name>
<proteinExistence type="predicted"/>
<accession>A0AA39P3F2</accession>
<evidence type="ECO:0000313" key="3">
    <source>
        <dbReference type="Proteomes" id="UP001175227"/>
    </source>
</evidence>
<dbReference type="AlphaFoldDB" id="A0AA39P3F2"/>
<reference evidence="2" key="1">
    <citation type="submission" date="2023-06" db="EMBL/GenBank/DDBJ databases">
        <authorList>
            <consortium name="Lawrence Berkeley National Laboratory"/>
            <person name="Ahrendt S."/>
            <person name="Sahu N."/>
            <person name="Indic B."/>
            <person name="Wong-Bajracharya J."/>
            <person name="Merenyi Z."/>
            <person name="Ke H.-M."/>
            <person name="Monk M."/>
            <person name="Kocsube S."/>
            <person name="Drula E."/>
            <person name="Lipzen A."/>
            <person name="Balint B."/>
            <person name="Henrissat B."/>
            <person name="Andreopoulos B."/>
            <person name="Martin F.M."/>
            <person name="Harder C.B."/>
            <person name="Rigling D."/>
            <person name="Ford K.L."/>
            <person name="Foster G.D."/>
            <person name="Pangilinan J."/>
            <person name="Papanicolaou A."/>
            <person name="Barry K."/>
            <person name="LaButti K."/>
            <person name="Viragh M."/>
            <person name="Koriabine M."/>
            <person name="Yan M."/>
            <person name="Riley R."/>
            <person name="Champramary S."/>
            <person name="Plett K.L."/>
            <person name="Tsai I.J."/>
            <person name="Slot J."/>
            <person name="Sipos G."/>
            <person name="Plett J."/>
            <person name="Nagy L.G."/>
            <person name="Grigoriev I.V."/>
        </authorList>
    </citation>
    <scope>NUCLEOTIDE SEQUENCE</scope>
    <source>
        <strain evidence="2">ICMP 16352</strain>
    </source>
</reference>